<dbReference type="PANTHER" id="PTHR47942">
    <property type="entry name" value="TETRATRICOPEPTIDE REPEAT (TPR)-LIKE SUPERFAMILY PROTEIN-RELATED"/>
    <property type="match status" value="1"/>
</dbReference>
<keyword evidence="4" id="KW-1185">Reference proteome</keyword>
<feature type="repeat" description="PPR" evidence="2">
    <location>
        <begin position="341"/>
        <end position="375"/>
    </location>
</feature>
<reference evidence="3 4" key="1">
    <citation type="submission" date="2024-12" db="EMBL/GenBank/DDBJ databases">
        <title>The unique morphological basis and parallel evolutionary history of personate flowers in Penstemon.</title>
        <authorList>
            <person name="Depatie T.H."/>
            <person name="Wessinger C.A."/>
        </authorList>
    </citation>
    <scope>NUCLEOTIDE SEQUENCE [LARGE SCALE GENOMIC DNA]</scope>
    <source>
        <strain evidence="3">WTNN_2</strain>
        <tissue evidence="3">Leaf</tissue>
    </source>
</reference>
<organism evidence="3 4">
    <name type="scientific">Penstemon smallii</name>
    <dbReference type="NCBI Taxonomy" id="265156"/>
    <lineage>
        <taxon>Eukaryota</taxon>
        <taxon>Viridiplantae</taxon>
        <taxon>Streptophyta</taxon>
        <taxon>Embryophyta</taxon>
        <taxon>Tracheophyta</taxon>
        <taxon>Spermatophyta</taxon>
        <taxon>Magnoliopsida</taxon>
        <taxon>eudicotyledons</taxon>
        <taxon>Gunneridae</taxon>
        <taxon>Pentapetalae</taxon>
        <taxon>asterids</taxon>
        <taxon>lamiids</taxon>
        <taxon>Lamiales</taxon>
        <taxon>Plantaginaceae</taxon>
        <taxon>Cheloneae</taxon>
        <taxon>Penstemon</taxon>
    </lineage>
</organism>
<dbReference type="EMBL" id="JBJXBP010000006">
    <property type="protein sequence ID" value="KAL3825432.1"/>
    <property type="molecule type" value="Genomic_DNA"/>
</dbReference>
<dbReference type="PROSITE" id="PS51375">
    <property type="entry name" value="PPR"/>
    <property type="match status" value="6"/>
</dbReference>
<dbReference type="InterPro" id="IPR051222">
    <property type="entry name" value="PPR/CCM1_RNA-binding"/>
</dbReference>
<name>A0ABD3SLT0_9LAMI</name>
<dbReference type="PANTHER" id="PTHR47942:SF65">
    <property type="entry name" value="OS04G0618050 PROTEIN"/>
    <property type="match status" value="1"/>
</dbReference>
<evidence type="ECO:0000313" key="3">
    <source>
        <dbReference type="EMBL" id="KAL3825432.1"/>
    </source>
</evidence>
<feature type="repeat" description="PPR" evidence="2">
    <location>
        <begin position="587"/>
        <end position="621"/>
    </location>
</feature>
<feature type="repeat" description="PPR" evidence="2">
    <location>
        <begin position="828"/>
        <end position="862"/>
    </location>
</feature>
<dbReference type="Pfam" id="PF01535">
    <property type="entry name" value="PPR"/>
    <property type="match status" value="5"/>
</dbReference>
<dbReference type="InterPro" id="IPR011990">
    <property type="entry name" value="TPR-like_helical_dom_sf"/>
</dbReference>
<dbReference type="AlphaFoldDB" id="A0ABD3SLT0"/>
<keyword evidence="1" id="KW-0677">Repeat</keyword>
<dbReference type="InterPro" id="IPR002885">
    <property type="entry name" value="PPR_rpt"/>
</dbReference>
<dbReference type="Gene3D" id="1.25.40.10">
    <property type="entry name" value="Tetratricopeptide repeat domain"/>
    <property type="match status" value="7"/>
</dbReference>
<accession>A0ABD3SLT0</accession>
<evidence type="ECO:0000313" key="4">
    <source>
        <dbReference type="Proteomes" id="UP001634393"/>
    </source>
</evidence>
<protein>
    <recommendedName>
        <fullName evidence="5">Pentatricopeptide repeat-containing protein</fullName>
    </recommendedName>
</protein>
<comment type="caution">
    <text evidence="3">The sequence shown here is derived from an EMBL/GenBank/DDBJ whole genome shotgun (WGS) entry which is preliminary data.</text>
</comment>
<dbReference type="NCBIfam" id="TIGR00756">
    <property type="entry name" value="PPR"/>
    <property type="match status" value="3"/>
</dbReference>
<gene>
    <name evidence="3" type="ORF">ACJIZ3_021461</name>
</gene>
<evidence type="ECO:0000256" key="1">
    <source>
        <dbReference type="ARBA" id="ARBA00022737"/>
    </source>
</evidence>
<dbReference type="Proteomes" id="UP001634393">
    <property type="component" value="Unassembled WGS sequence"/>
</dbReference>
<feature type="repeat" description="PPR" evidence="2">
    <location>
        <begin position="655"/>
        <end position="689"/>
    </location>
</feature>
<evidence type="ECO:0008006" key="5">
    <source>
        <dbReference type="Google" id="ProtNLM"/>
    </source>
</evidence>
<dbReference type="Pfam" id="PF13041">
    <property type="entry name" value="PPR_2"/>
    <property type="match status" value="1"/>
</dbReference>
<proteinExistence type="predicted"/>
<evidence type="ECO:0000256" key="2">
    <source>
        <dbReference type="PROSITE-ProRule" id="PRU00708"/>
    </source>
</evidence>
<feature type="repeat" description="PPR" evidence="2">
    <location>
        <begin position="516"/>
        <end position="550"/>
    </location>
</feature>
<sequence>MLTFRCARQTRRAFLSPPSPPPLLLFSTTATTTNANPISSATSSDMLQHDAVHYFREWFMTRKRPLFDHIFEILRTRDDFSLDSALSPFNLHLTETLVLDVLNYEKNDVLSCLKFFDWAGRQSGFHHTRATFNAIFRILSKAKLMPLMLDFLQNFRKQRYVHKVTYHGILVVGYAVSGKCELALQVFGKMRFWGTDLDGFAYHVLLNSLVEQGYFDVVETFGNEIRIRGFMNDVTHSIMMKSFVKQNELEEGELYLRSLISGDNMAAQSCGPAVATFVAGLCKDNQFERAALLVEELWRTSVVPMESAYDVWIRELVNAGKLDGALEFLKDKRAVEGYIPDVFRFNTLICRLLRENRFEEMFDLLVEMKEKEILPDEVTMNSILCLLCKVGRMDIAMDLYDSRAEFGLSVNCMAYNYLINTLLGDVSVDEAYRVLRNSIEQGFFPGEKTFLIIAEALCREGKNDKMKELVYFTLNRNIMPSNLTYDKLISVLCNASRLDEGYWVHNLLNRLNKASRKSTYKNLVSGFSKSSRAEISARLLVEMQEKGHTPSRKLIREVICCICKMDNPEKLFFRLLEMQLDIPQLSTSLIYNYFIDGAGHAMKPELARQVHEMMKRSGLQPNWNSDISLLQSYLKSGNIAHAIHLFHDISKRRRKRKLWHTMIVGLCKANKPKLAVQLLEVMKSNRLTPSIECYEELIKLHCDLRQYHIALDLVNDMTQIGRPVSSFIGNVFLLHALRGRQLYYAWDTYSNYAKNLTPSSWMLGHLIGVFSGCVEEDCDDEYVEKLIQQCFHIDVYTNNMLLRRSSMIGMDHACKYFDRLCAKGYEPNRWSYDIIVHGLAKDGRNAEAKAWMSDMLRKGFNLTEATHRII</sequence>
<feature type="repeat" description="PPR" evidence="2">
    <location>
        <begin position="376"/>
        <end position="410"/>
    </location>
</feature>